<feature type="non-terminal residue" evidence="3">
    <location>
        <position position="1"/>
    </location>
</feature>
<dbReference type="SUPFAM" id="SSF49599">
    <property type="entry name" value="TRAF domain-like"/>
    <property type="match status" value="1"/>
</dbReference>
<name>A0AAN4ZS44_9BILA</name>
<evidence type="ECO:0000256" key="1">
    <source>
        <dbReference type="SAM" id="MobiDB-lite"/>
    </source>
</evidence>
<comment type="caution">
    <text evidence="3">The sequence shown here is derived from an EMBL/GenBank/DDBJ whole genome shotgun (WGS) entry which is preliminary data.</text>
</comment>
<dbReference type="PANTHER" id="PTHR47022">
    <property type="entry name" value="BTB AND MATH DOMAIN-CONTAINING PROTEIN 36-RELATED"/>
    <property type="match status" value="1"/>
</dbReference>
<dbReference type="PANTHER" id="PTHR47022:SF1">
    <property type="entry name" value="BTB AND MATH DOMAIN-CONTAINING PROTEIN 36-RELATED"/>
    <property type="match status" value="1"/>
</dbReference>
<evidence type="ECO:0000313" key="4">
    <source>
        <dbReference type="Proteomes" id="UP001328107"/>
    </source>
</evidence>
<feature type="domain" description="MATH" evidence="2">
    <location>
        <begin position="1"/>
        <end position="106"/>
    </location>
</feature>
<protein>
    <recommendedName>
        <fullName evidence="2">MATH domain-containing protein</fullName>
    </recommendedName>
</protein>
<dbReference type="Gene3D" id="2.60.210.10">
    <property type="entry name" value="Apoptosis, Tumor Necrosis Factor Receptor Associated Protein 2, Chain A"/>
    <property type="match status" value="1"/>
</dbReference>
<keyword evidence="4" id="KW-1185">Reference proteome</keyword>
<feature type="compositionally biased region" description="Basic residues" evidence="1">
    <location>
        <begin position="376"/>
        <end position="398"/>
    </location>
</feature>
<evidence type="ECO:0000259" key="2">
    <source>
        <dbReference type="PROSITE" id="PS50144"/>
    </source>
</evidence>
<feature type="non-terminal residue" evidence="3">
    <location>
        <position position="449"/>
    </location>
</feature>
<organism evidence="3 4">
    <name type="scientific">Pristionchus mayeri</name>
    <dbReference type="NCBI Taxonomy" id="1317129"/>
    <lineage>
        <taxon>Eukaryota</taxon>
        <taxon>Metazoa</taxon>
        <taxon>Ecdysozoa</taxon>
        <taxon>Nematoda</taxon>
        <taxon>Chromadorea</taxon>
        <taxon>Rhabditida</taxon>
        <taxon>Rhabditina</taxon>
        <taxon>Diplogasteromorpha</taxon>
        <taxon>Diplogasteroidea</taxon>
        <taxon>Neodiplogasteridae</taxon>
        <taxon>Pristionchus</taxon>
    </lineage>
</organism>
<reference evidence="4" key="1">
    <citation type="submission" date="2022-10" db="EMBL/GenBank/DDBJ databases">
        <title>Genome assembly of Pristionchus species.</title>
        <authorList>
            <person name="Yoshida K."/>
            <person name="Sommer R.J."/>
        </authorList>
    </citation>
    <scope>NUCLEOTIDE SEQUENCE [LARGE SCALE GENOMIC DNA]</scope>
    <source>
        <strain evidence="4">RS5460</strain>
    </source>
</reference>
<sequence>AYSPAVEMEGMPWSINLFKSEDEMYLAVFLARREGDYKMQSVDVAATMRLINHLDDSKTVLREIEETYTNEGEADWGVLQFIKWKTAIDQEKGFIKDGKITIQIDVLLYNVIGLRSTVMEPQKNRRGTPGSSRGRHSRTPVAAVNRPPVLKPIEVLNDLKRRAAQLQPSVFMLTAPNFTPKNVIKIAHLCQSFGNKNAVVPKQAQIKDKKEPLTDAPLARSNSPSGLLQKKPAQPLHPQASYGNYGKSLPATPRAPVAASALPYSVQPNSVFSSIISLKPADASLLPPKKLSPETKQKQNSLESLVTKINSNCEKKVYEVVAPSSSPSSSTQASADSSSNDGEAFAIVDEARKNKRKNSEPLKIISEEQAAQLGKVAKRGGKKKKKGGKRSPPTKKARISLERKESEDEDYEEQEESIRVPEGQGQPVMAPSDYEEDDSRLPPRIIVQG</sequence>
<dbReference type="InterPro" id="IPR008974">
    <property type="entry name" value="TRAF-like"/>
</dbReference>
<dbReference type="EMBL" id="BTRK01000003">
    <property type="protein sequence ID" value="GMR44126.1"/>
    <property type="molecule type" value="Genomic_DNA"/>
</dbReference>
<gene>
    <name evidence="3" type="ORF">PMAYCL1PPCAC_14321</name>
</gene>
<feature type="compositionally biased region" description="Low complexity" evidence="1">
    <location>
        <begin position="322"/>
        <end position="339"/>
    </location>
</feature>
<dbReference type="Proteomes" id="UP001328107">
    <property type="component" value="Unassembled WGS sequence"/>
</dbReference>
<proteinExistence type="predicted"/>
<dbReference type="InterPro" id="IPR002083">
    <property type="entry name" value="MATH/TRAF_dom"/>
</dbReference>
<accession>A0AAN4ZS44</accession>
<feature type="region of interest" description="Disordered" evidence="1">
    <location>
        <begin position="204"/>
        <end position="248"/>
    </location>
</feature>
<feature type="region of interest" description="Disordered" evidence="1">
    <location>
        <begin position="321"/>
        <end position="449"/>
    </location>
</feature>
<dbReference type="AlphaFoldDB" id="A0AAN4ZS44"/>
<evidence type="ECO:0000313" key="3">
    <source>
        <dbReference type="EMBL" id="GMR44126.1"/>
    </source>
</evidence>
<feature type="region of interest" description="Disordered" evidence="1">
    <location>
        <begin position="120"/>
        <end position="141"/>
    </location>
</feature>
<dbReference type="Pfam" id="PF22486">
    <property type="entry name" value="MATH_2"/>
    <property type="match status" value="1"/>
</dbReference>
<dbReference type="PROSITE" id="PS50144">
    <property type="entry name" value="MATH"/>
    <property type="match status" value="1"/>
</dbReference>
<feature type="compositionally biased region" description="Basic and acidic residues" evidence="1">
    <location>
        <begin position="349"/>
        <end position="360"/>
    </location>
</feature>